<dbReference type="GeneID" id="81380026"/>
<gene>
    <name evidence="2" type="ORF">N7469_001939</name>
</gene>
<feature type="domain" description="Heterokaryon incompatibility" evidence="1">
    <location>
        <begin position="204"/>
        <end position="352"/>
    </location>
</feature>
<evidence type="ECO:0000259" key="1">
    <source>
        <dbReference type="Pfam" id="PF06985"/>
    </source>
</evidence>
<dbReference type="Pfam" id="PF06985">
    <property type="entry name" value="HET"/>
    <property type="match status" value="1"/>
</dbReference>
<dbReference type="Proteomes" id="UP001147733">
    <property type="component" value="Unassembled WGS sequence"/>
</dbReference>
<evidence type="ECO:0000313" key="3">
    <source>
        <dbReference type="Proteomes" id="UP001147733"/>
    </source>
</evidence>
<dbReference type="OrthoDB" id="5362512at2759"/>
<comment type="caution">
    <text evidence="2">The sequence shown here is derived from an EMBL/GenBank/DDBJ whole genome shotgun (WGS) entry which is preliminary data.</text>
</comment>
<dbReference type="EMBL" id="JAPQKT010000002">
    <property type="protein sequence ID" value="KAJ5240348.1"/>
    <property type="molecule type" value="Genomic_DNA"/>
</dbReference>
<keyword evidence="3" id="KW-1185">Reference proteome</keyword>
<reference evidence="2" key="1">
    <citation type="submission" date="2022-11" db="EMBL/GenBank/DDBJ databases">
        <authorList>
            <person name="Petersen C."/>
        </authorList>
    </citation>
    <scope>NUCLEOTIDE SEQUENCE</scope>
    <source>
        <strain evidence="2">IBT 23319</strain>
    </source>
</reference>
<reference evidence="2" key="2">
    <citation type="journal article" date="2023" name="IMA Fungus">
        <title>Comparative genomic study of the Penicillium genus elucidates a diverse pangenome and 15 lateral gene transfer events.</title>
        <authorList>
            <person name="Petersen C."/>
            <person name="Sorensen T."/>
            <person name="Nielsen M.R."/>
            <person name="Sondergaard T.E."/>
            <person name="Sorensen J.L."/>
            <person name="Fitzpatrick D.A."/>
            <person name="Frisvad J.C."/>
            <person name="Nielsen K.L."/>
        </authorList>
    </citation>
    <scope>NUCLEOTIDE SEQUENCE</scope>
    <source>
        <strain evidence="2">IBT 23319</strain>
    </source>
</reference>
<sequence length="739" mass="83364">MPIDSNGRSMLCEACQKIFRGRQMLTADSTTSDGQTSQWTSQGHQPSLQSFLKASDSGCPICYEFQSLIGAACLEIFSGLSTSNKFSYWALGRREGGGYDLNLALDDVYNEFIEDRLELDLEVLPPHIYDGPMENNSLFVGDSTASDAAWAQAFRWYRECLSMHTMCTSSGHYLPSRLLSLSEDDPGVIRLVTTKVEKKGIDCYSTLSHSWGNANILKLESSTLDTFQQGISLKLLPKTFVEAIAVCRRFSIPYLWIDSLCIIQDSVADWRAEAASMEDVYSNSRLNIMATASQNSHEGLFRSRDPKHLALCIVESQWVNATNDRFIILQDEMWQTEMTSAPLNQRGWVLQERILPPRALHYGRHQLLWECRELDACEKYPTGLPKSLRNIFTGVKITDPEVYQRYHYGWYPRDSCSVHKGERLKTVMDYAYMLWNRWISVYSIMRFTRYSDRLIAFSGLASRMRAILQDEYVAGLWRSRFVDELMWFTLGDESIEDEFTYRPPDGGAPSWSWASVTGNVATGMAVDFTSKVYHLDLKAVNVTPVSVGEEAYNNNGTGAVLDGQVRIKGFLKRGTLIKNIYHMPEEDYEAPATVYEVEVDGVKPVIAFVDEPMVDRNTMRIVVLPVLTNLKDSDSDSKGKRLYALLLRRPAELPRGFYARVGYVSGPETEFSGSQLGEFFCNYQTATSAQGKGGGGMGFRSTLRKLVRAKEPSGSGDSWPKLGDEKLYLPDAYGEFILV</sequence>
<dbReference type="AlphaFoldDB" id="A0A9W9P9G4"/>
<organism evidence="2 3">
    <name type="scientific">Penicillium citrinum</name>
    <dbReference type="NCBI Taxonomy" id="5077"/>
    <lineage>
        <taxon>Eukaryota</taxon>
        <taxon>Fungi</taxon>
        <taxon>Dikarya</taxon>
        <taxon>Ascomycota</taxon>
        <taxon>Pezizomycotina</taxon>
        <taxon>Eurotiomycetes</taxon>
        <taxon>Eurotiomycetidae</taxon>
        <taxon>Eurotiales</taxon>
        <taxon>Aspergillaceae</taxon>
        <taxon>Penicillium</taxon>
    </lineage>
</organism>
<evidence type="ECO:0000313" key="2">
    <source>
        <dbReference type="EMBL" id="KAJ5240348.1"/>
    </source>
</evidence>
<dbReference type="RefSeq" id="XP_056503353.1">
    <property type="nucleotide sequence ID" value="XM_056640859.1"/>
</dbReference>
<dbReference type="InterPro" id="IPR010730">
    <property type="entry name" value="HET"/>
</dbReference>
<proteinExistence type="predicted"/>
<dbReference type="PANTHER" id="PTHR33112:SF9">
    <property type="entry name" value="HETEROKARYON INCOMPATIBILITY DOMAIN-CONTAINING PROTEIN"/>
    <property type="match status" value="1"/>
</dbReference>
<name>A0A9W9P9G4_PENCI</name>
<dbReference type="PANTHER" id="PTHR33112">
    <property type="entry name" value="DOMAIN PROTEIN, PUTATIVE-RELATED"/>
    <property type="match status" value="1"/>
</dbReference>
<accession>A0A9W9P9G4</accession>
<protein>
    <recommendedName>
        <fullName evidence="1">Heterokaryon incompatibility domain-containing protein</fullName>
    </recommendedName>
</protein>